<organism evidence="9">
    <name type="scientific">Oryza sativa subsp. japonica</name>
    <name type="common">Rice</name>
    <dbReference type="NCBI Taxonomy" id="39947"/>
    <lineage>
        <taxon>Eukaryota</taxon>
        <taxon>Viridiplantae</taxon>
        <taxon>Streptophyta</taxon>
        <taxon>Embryophyta</taxon>
        <taxon>Tracheophyta</taxon>
        <taxon>Spermatophyta</taxon>
        <taxon>Magnoliopsida</taxon>
        <taxon>Liliopsida</taxon>
        <taxon>Poales</taxon>
        <taxon>Poaceae</taxon>
        <taxon>BOP clade</taxon>
        <taxon>Oryzoideae</taxon>
        <taxon>Oryzeae</taxon>
        <taxon>Oryzinae</taxon>
        <taxon>Oryza</taxon>
        <taxon>Oryza sativa</taxon>
    </lineage>
</organism>
<sequence length="281" mass="31383">MDALVTRRRYHILRDRVSGPVDSAAADWYPRLYGWLVTPPFMGIHIPTDRPASVATDWCLCLHGWPIMPPLLGVYDFTAGLPSLPPTGVLTYTDPDPDMHNRIHVFQRLSPTLQEWISQNITTGLPSPAPTGVSSHIRRLIHRRQVFSPIRWVGHTAFDGHLRLHRTAASSATDWCLCLHGWPIMPPLMGVYVFTDRLPSPPQTGALAYTDDLAVIIGCYTAIDWIIDIVIFINILSSLFGYAYSAAVGGQLRHHNWLSPLPPIVIIADCVCCRQLFSSFA</sequence>
<dbReference type="InterPro" id="IPR005213">
    <property type="entry name" value="HGWP_repeat"/>
</dbReference>
<evidence type="ECO:0000256" key="3">
    <source>
        <dbReference type="ARBA" id="ARBA00013133"/>
    </source>
</evidence>
<keyword evidence="8" id="KW-0812">Transmembrane</keyword>
<comment type="similarity">
    <text evidence="2">Belongs to the cysteine dioxygenase family.</text>
</comment>
<keyword evidence="8" id="KW-1133">Transmembrane helix</keyword>
<evidence type="ECO:0000256" key="1">
    <source>
        <dbReference type="ARBA" id="ARBA00001954"/>
    </source>
</evidence>
<dbReference type="GO" id="GO:0017172">
    <property type="term" value="F:cysteine dioxygenase activity"/>
    <property type="evidence" value="ECO:0007669"/>
    <property type="project" value="UniProtKB-EC"/>
</dbReference>
<comment type="catalytic activity">
    <reaction evidence="7">
        <text>L-cysteine + O2 = 3-sulfino-L-alanine + H(+)</text>
        <dbReference type="Rhea" id="RHEA:20441"/>
        <dbReference type="ChEBI" id="CHEBI:15378"/>
        <dbReference type="ChEBI" id="CHEBI:15379"/>
        <dbReference type="ChEBI" id="CHEBI:35235"/>
        <dbReference type="ChEBI" id="CHEBI:61085"/>
        <dbReference type="EC" id="1.13.11.20"/>
    </reaction>
    <physiologicalReaction direction="left-to-right" evidence="7">
        <dbReference type="Rhea" id="RHEA:20442"/>
    </physiologicalReaction>
</comment>
<dbReference type="GO" id="GO:0046872">
    <property type="term" value="F:metal ion binding"/>
    <property type="evidence" value="ECO:0007669"/>
    <property type="project" value="UniProtKB-KW"/>
</dbReference>
<protein>
    <recommendedName>
        <fullName evidence="3">cysteine dioxygenase</fullName>
        <ecNumber evidence="3">1.13.11.20</ecNumber>
    </recommendedName>
</protein>
<dbReference type="Pfam" id="PF03578">
    <property type="entry name" value="HGWP"/>
    <property type="match status" value="3"/>
</dbReference>
<comment type="cofactor">
    <cofactor evidence="1">
        <name>Fe(2+)</name>
        <dbReference type="ChEBI" id="CHEBI:29033"/>
    </cofactor>
</comment>
<dbReference type="PANTHER" id="PTHR22966:SF29">
    <property type="entry name" value="PLANT CYSTEINE OXIDASE 3"/>
    <property type="match status" value="1"/>
</dbReference>
<evidence type="ECO:0000313" key="9">
    <source>
        <dbReference type="EMBL" id="ABF97096.1"/>
    </source>
</evidence>
<dbReference type="PANTHER" id="PTHR22966">
    <property type="entry name" value="2-AMINOETHANETHIOL DIOXYGENASE"/>
    <property type="match status" value="1"/>
</dbReference>
<evidence type="ECO:0000256" key="8">
    <source>
        <dbReference type="SAM" id="Phobius"/>
    </source>
</evidence>
<evidence type="ECO:0000256" key="5">
    <source>
        <dbReference type="ARBA" id="ARBA00023002"/>
    </source>
</evidence>
<dbReference type="AlphaFoldDB" id="Q10I94"/>
<dbReference type="EMBL" id="DP000009">
    <property type="protein sequence ID" value="ABF97096.1"/>
    <property type="molecule type" value="Genomic_DNA"/>
</dbReference>
<dbReference type="InterPro" id="IPR012864">
    <property type="entry name" value="PCO/ADO"/>
</dbReference>
<evidence type="ECO:0000256" key="2">
    <source>
        <dbReference type="ARBA" id="ARBA00006622"/>
    </source>
</evidence>
<reference evidence="9" key="1">
    <citation type="journal article" date="2005" name="Genome Res.">
        <title>Sequence, annotation, and analysis of synteny between rice chromosome 3 and diverged grass species.</title>
        <authorList>
            <consortium name="Rice Chromosome 3 Sequencing Consortium"/>
            <person name="Buell C.R."/>
            <person name="Yuan Q."/>
            <person name="Ouyang S."/>
            <person name="Liu J."/>
            <person name="Zhu W."/>
            <person name="Wang A."/>
            <person name="Maiti R."/>
            <person name="Haas B."/>
            <person name="Wortman J."/>
            <person name="Pertea M."/>
            <person name="Jones K.M."/>
            <person name="Kim M."/>
            <person name="Overton L."/>
            <person name="Tsitrin T."/>
            <person name="Fadrosh D."/>
            <person name="Bera J."/>
            <person name="Weaver B."/>
            <person name="Jin S."/>
            <person name="Johri S."/>
            <person name="Reardon M."/>
            <person name="Webb K."/>
            <person name="Hill J."/>
            <person name="Moffat K."/>
            <person name="Tallon L."/>
            <person name="Van Aken S."/>
            <person name="Lewis M."/>
            <person name="Utterback T."/>
            <person name="Feldblyum T."/>
            <person name="Zismann V."/>
            <person name="Iobst S."/>
            <person name="Hsiao J."/>
            <person name="de Vazeille A.R."/>
            <person name="Salzberg S.L."/>
            <person name="White O."/>
            <person name="Fraser C."/>
            <person name="Yu Y."/>
            <person name="Kim H."/>
            <person name="Rambo T."/>
            <person name="Currie J."/>
            <person name="Collura K."/>
            <person name="Kernodle-Thompson S."/>
            <person name="Wei F."/>
            <person name="Kudrna K."/>
            <person name="Ammiraju J.S."/>
            <person name="Luo M."/>
            <person name="Goicoechea J.L."/>
            <person name="Wing R.A."/>
            <person name="Henry D."/>
            <person name="Oates R."/>
            <person name="Palmer M."/>
            <person name="Pries G."/>
            <person name="Saski C."/>
            <person name="Simmons J."/>
            <person name="Soderlund C."/>
            <person name="Nelson W."/>
            <person name="de la Bastide M."/>
            <person name="Spiegel L."/>
            <person name="Nascimento L."/>
            <person name="Huang E."/>
            <person name="Preston R."/>
            <person name="Zutavern T."/>
            <person name="Palmer L."/>
            <person name="O'Shaughnessy A."/>
            <person name="Dike S."/>
            <person name="McCombie W.R."/>
            <person name="Minx P."/>
            <person name="Cordum H."/>
            <person name="Wilson R."/>
            <person name="Jin W."/>
            <person name="Lee H.R."/>
            <person name="Jiang J."/>
            <person name="Jackson S."/>
        </authorList>
    </citation>
    <scope>NUCLEOTIDE SEQUENCE [LARGE SCALE GENOMIC DNA]</scope>
</reference>
<gene>
    <name evidence="9" type="ordered locus">LOC_Os03g36150</name>
</gene>
<feature type="transmembrane region" description="Helical" evidence="8">
    <location>
        <begin position="225"/>
        <end position="244"/>
    </location>
</feature>
<dbReference type="EC" id="1.13.11.20" evidence="3"/>
<proteinExistence type="inferred from homology"/>
<reference evidence="9" key="2">
    <citation type="submission" date="2006-06" db="EMBL/GenBank/DDBJ databases">
        <authorList>
            <person name="Buell R."/>
            <person name="Wing R.A."/>
            <person name="McCombie W.A."/>
            <person name="Ouyang S."/>
        </authorList>
    </citation>
    <scope>NUCLEOTIDE SEQUENCE</scope>
</reference>
<keyword evidence="8" id="KW-0472">Membrane</keyword>
<keyword evidence="5" id="KW-0560">Oxidoreductase</keyword>
<evidence type="ECO:0000256" key="6">
    <source>
        <dbReference type="ARBA" id="ARBA00023004"/>
    </source>
</evidence>
<accession>Q10I94</accession>
<name>Q10I94_ORYSJ</name>
<keyword evidence="6" id="KW-0408">Iron</keyword>
<evidence type="ECO:0000256" key="4">
    <source>
        <dbReference type="ARBA" id="ARBA00022723"/>
    </source>
</evidence>
<evidence type="ECO:0000256" key="7">
    <source>
        <dbReference type="ARBA" id="ARBA00024284"/>
    </source>
</evidence>
<keyword evidence="4" id="KW-0479">Metal-binding</keyword>